<dbReference type="PANTHER" id="PTHR46910">
    <property type="entry name" value="TRANSCRIPTION FACTOR PDR1"/>
    <property type="match status" value="1"/>
</dbReference>
<evidence type="ECO:0000256" key="7">
    <source>
        <dbReference type="SAM" id="Phobius"/>
    </source>
</evidence>
<dbReference type="SUPFAM" id="SSF57701">
    <property type="entry name" value="Zn2/Cys6 DNA-binding domain"/>
    <property type="match status" value="1"/>
</dbReference>
<keyword evidence="2" id="KW-0805">Transcription regulation</keyword>
<feature type="region of interest" description="Disordered" evidence="6">
    <location>
        <begin position="49"/>
        <end position="118"/>
    </location>
</feature>
<dbReference type="GO" id="GO:0003677">
    <property type="term" value="F:DNA binding"/>
    <property type="evidence" value="ECO:0007669"/>
    <property type="project" value="UniProtKB-KW"/>
</dbReference>
<keyword evidence="4" id="KW-0804">Transcription</keyword>
<dbReference type="InterPro" id="IPR050987">
    <property type="entry name" value="AtrR-like"/>
</dbReference>
<evidence type="ECO:0000256" key="3">
    <source>
        <dbReference type="ARBA" id="ARBA00023125"/>
    </source>
</evidence>
<keyword evidence="7" id="KW-1133">Transmembrane helix</keyword>
<protein>
    <recommendedName>
        <fullName evidence="8">Zn(2)-C6 fungal-type domain-containing protein</fullName>
    </recommendedName>
</protein>
<dbReference type="Proteomes" id="UP000234275">
    <property type="component" value="Unassembled WGS sequence"/>
</dbReference>
<dbReference type="CDD" id="cd12148">
    <property type="entry name" value="fungal_TF_MHR"/>
    <property type="match status" value="1"/>
</dbReference>
<dbReference type="AlphaFoldDB" id="A0A2I2GRP4"/>
<evidence type="ECO:0000256" key="1">
    <source>
        <dbReference type="ARBA" id="ARBA00022723"/>
    </source>
</evidence>
<dbReference type="GO" id="GO:0000981">
    <property type="term" value="F:DNA-binding transcription factor activity, RNA polymerase II-specific"/>
    <property type="evidence" value="ECO:0007669"/>
    <property type="project" value="InterPro"/>
</dbReference>
<keyword evidence="3" id="KW-0238">DNA-binding</keyword>
<keyword evidence="5" id="KW-0539">Nucleus</keyword>
<dbReference type="OrthoDB" id="39175at2759"/>
<name>A0A2I2GRP4_9EURO</name>
<dbReference type="Pfam" id="PF04082">
    <property type="entry name" value="Fungal_trans"/>
    <property type="match status" value="1"/>
</dbReference>
<dbReference type="PROSITE" id="PS50048">
    <property type="entry name" value="ZN2_CY6_FUNGAL_2"/>
    <property type="match status" value="1"/>
</dbReference>
<dbReference type="InterPro" id="IPR007219">
    <property type="entry name" value="XnlR_reg_dom"/>
</dbReference>
<comment type="caution">
    <text evidence="9">The sequence shown here is derived from an EMBL/GenBank/DDBJ whole genome shotgun (WGS) entry which is preliminary data.</text>
</comment>
<proteinExistence type="predicted"/>
<feature type="compositionally biased region" description="Polar residues" evidence="6">
    <location>
        <begin position="639"/>
        <end position="659"/>
    </location>
</feature>
<dbReference type="RefSeq" id="XP_024710836.1">
    <property type="nucleotide sequence ID" value="XM_024848389.1"/>
</dbReference>
<dbReference type="InterPro" id="IPR036864">
    <property type="entry name" value="Zn2-C6_fun-type_DNA-bd_sf"/>
</dbReference>
<accession>A0A2I2GRP4</accession>
<evidence type="ECO:0000313" key="9">
    <source>
        <dbReference type="EMBL" id="PLB55534.1"/>
    </source>
</evidence>
<sequence length="700" mass="78273">MFRQHLLTDQEKRAVACDLCYSKKIKCDREIECQNCIQANVQCIRSRPRRIRGTGPSPRTLAKAPRVPKQLQNTIGEDGSGQYSCFPVNKFPSERPRTLTPEEASKEKETQTDTSLARVSGAESSFHPLIVPEHNTANQNVGTDSTSNLIRQEIVTNAHLSLDRVRVLESALGLVGRFVTASQLVETTQHEQAVDSDPSPPEKLRPELFFMLLKDQRSDNGAKDDGGPLVHWPDHISPKTLERMCLALLSGAVCGNLALQYSLCVLCKATVYVSRWLRFCTPGALSDSLEKSKQSYIENSLRCMKASLVHLLGQTSRSWFLTSLASRTFVALGYHRLSPSVLESDDSSEIRHCTYWCYYMDKTLSMLLVRPSSLPTLRPDPASLVYTRISDPLSCKVKVLVRLARVQDLYLDIVIQGRKAEEPCSIELVNSLQLELNSIRLSIMQFRPRYIDIPSLDFEWDALDFTFFSIATTVLRLNYMTLHDHAKREECVQCARKALLSMRACQTHISTTSKINTDFLFWTILLYPLTPFFVIFCNVVATSNMQDLELLKEATATISSIRDQCSFSINLQNLLSHLIGLCSNLHDVHRRQSSFQRSNGNISWMGDIGFSPHSSRRLPADASAGNDRAEATVHGGQFPTPSASTNIPVDGHSPNTVQGSCEPGESSIWDDGLMSELFNIQPSVDWFGLEHGDVLGCLPP</sequence>
<evidence type="ECO:0000256" key="2">
    <source>
        <dbReference type="ARBA" id="ARBA00023015"/>
    </source>
</evidence>
<dbReference type="EMBL" id="MSFO01000001">
    <property type="protein sequence ID" value="PLB55534.1"/>
    <property type="molecule type" value="Genomic_DNA"/>
</dbReference>
<keyword evidence="7" id="KW-0472">Membrane</keyword>
<feature type="domain" description="Zn(2)-C6 fungal-type" evidence="8">
    <location>
        <begin position="16"/>
        <end position="45"/>
    </location>
</feature>
<feature type="transmembrane region" description="Helical" evidence="7">
    <location>
        <begin position="519"/>
        <end position="541"/>
    </location>
</feature>
<keyword evidence="1" id="KW-0479">Metal-binding</keyword>
<dbReference type="Gene3D" id="4.10.240.10">
    <property type="entry name" value="Zn(2)-C6 fungal-type DNA-binding domain"/>
    <property type="match status" value="1"/>
</dbReference>
<gene>
    <name evidence="9" type="ORF">P170DRAFT_43302</name>
</gene>
<dbReference type="InterPro" id="IPR001138">
    <property type="entry name" value="Zn2Cys6_DnaBD"/>
</dbReference>
<evidence type="ECO:0000256" key="6">
    <source>
        <dbReference type="SAM" id="MobiDB-lite"/>
    </source>
</evidence>
<dbReference type="SMART" id="SM00906">
    <property type="entry name" value="Fungal_trans"/>
    <property type="match status" value="1"/>
</dbReference>
<dbReference type="GO" id="GO:0006351">
    <property type="term" value="P:DNA-templated transcription"/>
    <property type="evidence" value="ECO:0007669"/>
    <property type="project" value="InterPro"/>
</dbReference>
<keyword evidence="7" id="KW-0812">Transmembrane</keyword>
<evidence type="ECO:0000313" key="10">
    <source>
        <dbReference type="Proteomes" id="UP000234275"/>
    </source>
</evidence>
<dbReference type="GO" id="GO:0009893">
    <property type="term" value="P:positive regulation of metabolic process"/>
    <property type="evidence" value="ECO:0007669"/>
    <property type="project" value="UniProtKB-ARBA"/>
</dbReference>
<dbReference type="SMART" id="SM00066">
    <property type="entry name" value="GAL4"/>
    <property type="match status" value="1"/>
</dbReference>
<dbReference type="GO" id="GO:0008270">
    <property type="term" value="F:zinc ion binding"/>
    <property type="evidence" value="ECO:0007669"/>
    <property type="project" value="InterPro"/>
</dbReference>
<dbReference type="PANTHER" id="PTHR46910:SF5">
    <property type="entry name" value="ZN(II)2CYS6 TRANSCRIPTION FACTOR (EUROFUNG)"/>
    <property type="match status" value="1"/>
</dbReference>
<feature type="region of interest" description="Disordered" evidence="6">
    <location>
        <begin position="616"/>
        <end position="664"/>
    </location>
</feature>
<keyword evidence="10" id="KW-1185">Reference proteome</keyword>
<dbReference type="VEuPathDB" id="FungiDB:P170DRAFT_43302"/>
<dbReference type="STRING" id="1392250.A0A2I2GRP4"/>
<organism evidence="9 10">
    <name type="scientific">Aspergillus steynii IBT 23096</name>
    <dbReference type="NCBI Taxonomy" id="1392250"/>
    <lineage>
        <taxon>Eukaryota</taxon>
        <taxon>Fungi</taxon>
        <taxon>Dikarya</taxon>
        <taxon>Ascomycota</taxon>
        <taxon>Pezizomycotina</taxon>
        <taxon>Eurotiomycetes</taxon>
        <taxon>Eurotiomycetidae</taxon>
        <taxon>Eurotiales</taxon>
        <taxon>Aspergillaceae</taxon>
        <taxon>Aspergillus</taxon>
        <taxon>Aspergillus subgen. Circumdati</taxon>
    </lineage>
</organism>
<dbReference type="Pfam" id="PF00172">
    <property type="entry name" value="Zn_clus"/>
    <property type="match status" value="1"/>
</dbReference>
<evidence type="ECO:0000256" key="5">
    <source>
        <dbReference type="ARBA" id="ARBA00023242"/>
    </source>
</evidence>
<evidence type="ECO:0000259" key="8">
    <source>
        <dbReference type="PROSITE" id="PS50048"/>
    </source>
</evidence>
<dbReference type="GeneID" id="36556088"/>
<dbReference type="CDD" id="cd00067">
    <property type="entry name" value="GAL4"/>
    <property type="match status" value="1"/>
</dbReference>
<reference evidence="9 10" key="1">
    <citation type="submission" date="2016-12" db="EMBL/GenBank/DDBJ databases">
        <title>The genomes of Aspergillus section Nigri reveals drivers in fungal speciation.</title>
        <authorList>
            <consortium name="DOE Joint Genome Institute"/>
            <person name="Vesth T.C."/>
            <person name="Nybo J."/>
            <person name="Theobald S."/>
            <person name="Brandl J."/>
            <person name="Frisvad J.C."/>
            <person name="Nielsen K.F."/>
            <person name="Lyhne E.K."/>
            <person name="Kogle M.E."/>
            <person name="Kuo A."/>
            <person name="Riley R."/>
            <person name="Clum A."/>
            <person name="Nolan M."/>
            <person name="Lipzen A."/>
            <person name="Salamov A."/>
            <person name="Henrissat B."/>
            <person name="Wiebenga A."/>
            <person name="De Vries R.P."/>
            <person name="Grigoriev I.V."/>
            <person name="Mortensen U.H."/>
            <person name="Andersen M.R."/>
            <person name="Baker S.E."/>
        </authorList>
    </citation>
    <scope>NUCLEOTIDE SEQUENCE [LARGE SCALE GENOMIC DNA]</scope>
    <source>
        <strain evidence="9 10">IBT 23096</strain>
    </source>
</reference>
<evidence type="ECO:0000256" key="4">
    <source>
        <dbReference type="ARBA" id="ARBA00023163"/>
    </source>
</evidence>